<evidence type="ECO:0000256" key="2">
    <source>
        <dbReference type="ARBA" id="ARBA00004541"/>
    </source>
</evidence>
<accession>A0A4U5LWB9</accession>
<dbReference type="OrthoDB" id="9977282at2759"/>
<dbReference type="PANTHER" id="PTHR13364">
    <property type="entry name" value="DEFECTIVE SPERMATOGENESIS PROTEIN 39"/>
    <property type="match status" value="1"/>
</dbReference>
<keyword evidence="7" id="KW-1185">Reference proteome</keyword>
<dbReference type="Proteomes" id="UP000298663">
    <property type="component" value="Unassembled WGS sequence"/>
</dbReference>
<reference evidence="6 7" key="1">
    <citation type="journal article" date="2015" name="Genome Biol.">
        <title>Comparative genomics of Steinernema reveals deeply conserved gene regulatory networks.</title>
        <authorList>
            <person name="Dillman A.R."/>
            <person name="Macchietto M."/>
            <person name="Porter C.F."/>
            <person name="Rogers A."/>
            <person name="Williams B."/>
            <person name="Antoshechkin I."/>
            <person name="Lee M.M."/>
            <person name="Goodwin Z."/>
            <person name="Lu X."/>
            <person name="Lewis E.E."/>
            <person name="Goodrich-Blair H."/>
            <person name="Stock S.P."/>
            <person name="Adams B.J."/>
            <person name="Sternberg P.W."/>
            <person name="Mortazavi A."/>
        </authorList>
    </citation>
    <scope>NUCLEOTIDE SEQUENCE [LARGE SCALE GENOMIC DNA]</scope>
    <source>
        <strain evidence="6 7">ALL</strain>
    </source>
</reference>
<evidence type="ECO:0000256" key="3">
    <source>
        <dbReference type="ARBA" id="ARBA00004603"/>
    </source>
</evidence>
<proteinExistence type="predicted"/>
<reference evidence="6 7" key="2">
    <citation type="journal article" date="2019" name="G3 (Bethesda)">
        <title>Hybrid Assembly of the Genome of the Entomopathogenic Nematode Steinernema carpocapsae Identifies the X-Chromosome.</title>
        <authorList>
            <person name="Serra L."/>
            <person name="Macchietto M."/>
            <person name="Macias-Munoz A."/>
            <person name="McGill C.J."/>
            <person name="Rodriguez I.M."/>
            <person name="Rodriguez B."/>
            <person name="Murad R."/>
            <person name="Mortazavi A."/>
        </authorList>
    </citation>
    <scope>NUCLEOTIDE SEQUENCE [LARGE SCALE GENOMIC DNA]</scope>
    <source>
        <strain evidence="6 7">ALL</strain>
    </source>
</reference>
<evidence type="ECO:0000313" key="6">
    <source>
        <dbReference type="EMBL" id="TKR60479.1"/>
    </source>
</evidence>
<dbReference type="GO" id="GO:0007034">
    <property type="term" value="P:vacuolar transport"/>
    <property type="evidence" value="ECO:0007669"/>
    <property type="project" value="TreeGrafter"/>
</dbReference>
<dbReference type="PANTHER" id="PTHR13364:SF6">
    <property type="entry name" value="SPERMATOGENESIS-DEFECTIVE PROTEIN 39 HOMOLOG"/>
    <property type="match status" value="1"/>
</dbReference>
<keyword evidence="4" id="KW-0967">Endosome</keyword>
<evidence type="ECO:0000256" key="4">
    <source>
        <dbReference type="ARBA" id="ARBA00022753"/>
    </source>
</evidence>
<dbReference type="InterPro" id="IPR040057">
    <property type="entry name" value="Spe-39"/>
</dbReference>
<evidence type="ECO:0008006" key="8">
    <source>
        <dbReference type="Google" id="ProtNLM"/>
    </source>
</evidence>
<comment type="caution">
    <text evidence="6">The sequence shown here is derived from an EMBL/GenBank/DDBJ whole genome shotgun (WGS) entry which is preliminary data.</text>
</comment>
<dbReference type="GO" id="GO:0005769">
    <property type="term" value="C:early endosome"/>
    <property type="evidence" value="ECO:0007669"/>
    <property type="project" value="UniProtKB-SubCell"/>
</dbReference>
<comment type="subcellular location">
    <subcellularLocation>
        <location evidence="2">Cytoplasmic vesicle</location>
    </subcellularLocation>
    <subcellularLocation>
        <location evidence="1">Early endosome</location>
    </subcellularLocation>
    <subcellularLocation>
        <location evidence="3">Late endosome</location>
    </subcellularLocation>
</comment>
<keyword evidence="5" id="KW-0968">Cytoplasmic vesicle</keyword>
<protein>
    <recommendedName>
        <fullName evidence="8">Vps16 C-terminal domain-containing protein</fullName>
    </recommendedName>
</protein>
<name>A0A4U5LWB9_STECR</name>
<evidence type="ECO:0000256" key="1">
    <source>
        <dbReference type="ARBA" id="ARBA00004412"/>
    </source>
</evidence>
<gene>
    <name evidence="6" type="ORF">L596_027721</name>
</gene>
<dbReference type="AlphaFoldDB" id="A0A4U5LWB9"/>
<evidence type="ECO:0000256" key="5">
    <source>
        <dbReference type="ARBA" id="ARBA00023329"/>
    </source>
</evidence>
<dbReference type="EMBL" id="AZBU02000011">
    <property type="protein sequence ID" value="TKR60479.1"/>
    <property type="molecule type" value="Genomic_DNA"/>
</dbReference>
<dbReference type="GO" id="GO:0006886">
    <property type="term" value="P:intracellular protein transport"/>
    <property type="evidence" value="ECO:0007669"/>
    <property type="project" value="TreeGrafter"/>
</dbReference>
<dbReference type="STRING" id="34508.A0A4U5LWB9"/>
<sequence length="533" mass="60512">MDAHRRFYFTDPEDSYWNGTETGNCQGNGSAAFNLFDDASASFNNAAIARAALDDLFDTRDKFVADDSASSFAGSEAPTSVDDEIDHLARKFSTSTPSRERAATCSLLPDRTLCDLNKLTQSPISNEGFSVLDNKRRDKISTASVVSDCSIGSFSSESTAHIDFSRLRSEHRKLQQHLENVRADRFRAVDVEETIRRLMRCEPVALDFYRSKQEKLDLIDAAIRAIDTDVILTVVLYLKSSLTDSIFRGILLRKPEAAEAYIAYLEEVHDFSELTHTLFSLGRNEEAAMTEFCSAIRKTTIDGKIQALKKTMNSGFSNPALLGESKIVAEYIDLLERQVVIDGTDDEMIKRGRNPQFKQYPKWTSLIGQPLLTTVYYCSLYHYDLPINSYASPLSIKAVFNLTEREFLWMTISALSRIRRWVEIERLLSNRKLLGGMKMSIPFPWSSFFHHISRNEIPPKEFLLRWLCSINDLDERISISEQFVDAHSVTLEAIVAQKDRKKLIAWLAKLTPHTIEHSKVQAALNNTAIKWKN</sequence>
<dbReference type="GO" id="GO:0005770">
    <property type="term" value="C:late endosome"/>
    <property type="evidence" value="ECO:0007669"/>
    <property type="project" value="UniProtKB-SubCell"/>
</dbReference>
<organism evidence="6 7">
    <name type="scientific">Steinernema carpocapsae</name>
    <name type="common">Entomopathogenic nematode</name>
    <dbReference type="NCBI Taxonomy" id="34508"/>
    <lineage>
        <taxon>Eukaryota</taxon>
        <taxon>Metazoa</taxon>
        <taxon>Ecdysozoa</taxon>
        <taxon>Nematoda</taxon>
        <taxon>Chromadorea</taxon>
        <taxon>Rhabditida</taxon>
        <taxon>Tylenchina</taxon>
        <taxon>Panagrolaimomorpha</taxon>
        <taxon>Strongyloidoidea</taxon>
        <taxon>Steinernematidae</taxon>
        <taxon>Steinernema</taxon>
    </lineage>
</organism>
<evidence type="ECO:0000313" key="7">
    <source>
        <dbReference type="Proteomes" id="UP000298663"/>
    </source>
</evidence>